<dbReference type="InParanoid" id="D7EKQ1"/>
<dbReference type="eggNOG" id="ENOG502S0B4">
    <property type="taxonomic scope" value="Eukaryota"/>
</dbReference>
<dbReference type="PhylomeDB" id="D7EKQ1"/>
<dbReference type="PANTHER" id="PTHR47326">
    <property type="entry name" value="TRANSPOSABLE ELEMENT TC3 TRANSPOSASE-LIKE PROTEIN"/>
    <property type="match status" value="1"/>
</dbReference>
<gene>
    <name evidence="1" type="primary">GLEAN_00005</name>
    <name evidence="1" type="ORF">TcasGA2_TC000005</name>
</gene>
<keyword evidence="2" id="KW-1185">Reference proteome</keyword>
<protein>
    <recommendedName>
        <fullName evidence="3">DUF4817 domain-containing protein</fullName>
    </recommendedName>
</protein>
<name>D7EKQ1_TRICA</name>
<sequence>MAGIYTFNELADMHLIYGEAQGSSRAAVRSAERFPNRRILNRNVFPNLDGRLREFGNCRPLDADRGRPAAVNAVARDEQILEMVAADPTLSVREIAPNFSRNGVLNLRNMYYWSVENPHVTRIINQKQPFSLNVWTGMFQNSLVGPFFLPNLLTGNDYLIFLVTELEDFFDGLPLQQRFNMWYMQNGALPHTQGNVVEYLNNVFPERWIGRNGPIPWPPRSMDLTPLDFYFWGHVKSIVIMFQMYTNYEIESSRRWIKYEIIQKYLQMLEHRY</sequence>
<dbReference type="Gene3D" id="3.30.420.10">
    <property type="entry name" value="Ribonuclease H-like superfamily/Ribonuclease H"/>
    <property type="match status" value="1"/>
</dbReference>
<dbReference type="GO" id="GO:0003676">
    <property type="term" value="F:nucleic acid binding"/>
    <property type="evidence" value="ECO:0007669"/>
    <property type="project" value="InterPro"/>
</dbReference>
<reference evidence="1 2" key="2">
    <citation type="journal article" date="2010" name="Nucleic Acids Res.">
        <title>BeetleBase in 2010: revisions to provide comprehensive genomic information for Tribolium castaneum.</title>
        <authorList>
            <person name="Kim H.S."/>
            <person name="Murphy T."/>
            <person name="Xia J."/>
            <person name="Caragea D."/>
            <person name="Park Y."/>
            <person name="Beeman R.W."/>
            <person name="Lorenzen M.D."/>
            <person name="Butcher S."/>
            <person name="Manak J.R."/>
            <person name="Brown S.J."/>
        </authorList>
    </citation>
    <scope>NUCLEOTIDE SEQUENCE [LARGE SCALE GENOMIC DNA]</scope>
    <source>
        <strain evidence="1 2">Georgia GA2</strain>
    </source>
</reference>
<dbReference type="HOGENOM" id="CLU_1020585_0_0_1"/>
<dbReference type="EMBL" id="KQ973319">
    <property type="protein sequence ID" value="EFA11627.1"/>
    <property type="molecule type" value="Genomic_DNA"/>
</dbReference>
<evidence type="ECO:0008006" key="3">
    <source>
        <dbReference type="Google" id="ProtNLM"/>
    </source>
</evidence>
<accession>D7EKQ1</accession>
<organism evidence="1 2">
    <name type="scientific">Tribolium castaneum</name>
    <name type="common">Red flour beetle</name>
    <dbReference type="NCBI Taxonomy" id="7070"/>
    <lineage>
        <taxon>Eukaryota</taxon>
        <taxon>Metazoa</taxon>
        <taxon>Ecdysozoa</taxon>
        <taxon>Arthropoda</taxon>
        <taxon>Hexapoda</taxon>
        <taxon>Insecta</taxon>
        <taxon>Pterygota</taxon>
        <taxon>Neoptera</taxon>
        <taxon>Endopterygota</taxon>
        <taxon>Coleoptera</taxon>
        <taxon>Polyphaga</taxon>
        <taxon>Cucujiformia</taxon>
        <taxon>Tenebrionidae</taxon>
        <taxon>Tenebrionidae incertae sedis</taxon>
        <taxon>Tribolium</taxon>
    </lineage>
</organism>
<dbReference type="PANTHER" id="PTHR47326:SF1">
    <property type="entry name" value="HTH PSQ-TYPE DOMAIN-CONTAINING PROTEIN"/>
    <property type="match status" value="1"/>
</dbReference>
<evidence type="ECO:0000313" key="1">
    <source>
        <dbReference type="EMBL" id="EFA11627.1"/>
    </source>
</evidence>
<dbReference type="AlphaFoldDB" id="D7EKQ1"/>
<reference evidence="1 2" key="1">
    <citation type="journal article" date="2008" name="Nature">
        <title>The genome of the model beetle and pest Tribolium castaneum.</title>
        <authorList>
            <consortium name="Tribolium Genome Sequencing Consortium"/>
            <person name="Richards S."/>
            <person name="Gibbs R.A."/>
            <person name="Weinstock G.M."/>
            <person name="Brown S.J."/>
            <person name="Denell R."/>
            <person name="Beeman R.W."/>
            <person name="Gibbs R."/>
            <person name="Beeman R.W."/>
            <person name="Brown S.J."/>
            <person name="Bucher G."/>
            <person name="Friedrich M."/>
            <person name="Grimmelikhuijzen C.J."/>
            <person name="Klingler M."/>
            <person name="Lorenzen M."/>
            <person name="Richards S."/>
            <person name="Roth S."/>
            <person name="Schroder R."/>
            <person name="Tautz D."/>
            <person name="Zdobnov E.M."/>
            <person name="Muzny D."/>
            <person name="Gibbs R.A."/>
            <person name="Weinstock G.M."/>
            <person name="Attaway T."/>
            <person name="Bell S."/>
            <person name="Buhay C.J."/>
            <person name="Chandrabose M.N."/>
            <person name="Chavez D."/>
            <person name="Clerk-Blankenburg K.P."/>
            <person name="Cree A."/>
            <person name="Dao M."/>
            <person name="Davis C."/>
            <person name="Chacko J."/>
            <person name="Dinh H."/>
            <person name="Dugan-Rocha S."/>
            <person name="Fowler G."/>
            <person name="Garner T.T."/>
            <person name="Garnes J."/>
            <person name="Gnirke A."/>
            <person name="Hawes A."/>
            <person name="Hernandez J."/>
            <person name="Hines S."/>
            <person name="Holder M."/>
            <person name="Hume J."/>
            <person name="Jhangiani S.N."/>
            <person name="Joshi V."/>
            <person name="Khan Z.M."/>
            <person name="Jackson L."/>
            <person name="Kovar C."/>
            <person name="Kowis A."/>
            <person name="Lee S."/>
            <person name="Lewis L.R."/>
            <person name="Margolis J."/>
            <person name="Morgan M."/>
            <person name="Nazareth L.V."/>
            <person name="Nguyen N."/>
            <person name="Okwuonu G."/>
            <person name="Parker D."/>
            <person name="Richards S."/>
            <person name="Ruiz S.J."/>
            <person name="Santibanez J."/>
            <person name="Savard J."/>
            <person name="Scherer S.E."/>
            <person name="Schneider B."/>
            <person name="Sodergren E."/>
            <person name="Tautz D."/>
            <person name="Vattahil S."/>
            <person name="Villasana D."/>
            <person name="White C.S."/>
            <person name="Wright R."/>
            <person name="Park Y."/>
            <person name="Beeman R.W."/>
            <person name="Lord J."/>
            <person name="Oppert B."/>
            <person name="Lorenzen M."/>
            <person name="Brown S."/>
            <person name="Wang L."/>
            <person name="Savard J."/>
            <person name="Tautz D."/>
            <person name="Richards S."/>
            <person name="Weinstock G."/>
            <person name="Gibbs R.A."/>
            <person name="Liu Y."/>
            <person name="Worley K."/>
            <person name="Weinstock G."/>
            <person name="Elsik C.G."/>
            <person name="Reese J.T."/>
            <person name="Elhaik E."/>
            <person name="Landan G."/>
            <person name="Graur D."/>
            <person name="Arensburger P."/>
            <person name="Atkinson P."/>
            <person name="Beeman R.W."/>
            <person name="Beidler J."/>
            <person name="Brown S.J."/>
            <person name="Demuth J.P."/>
            <person name="Drury D.W."/>
            <person name="Du Y.Z."/>
            <person name="Fujiwara H."/>
            <person name="Lorenzen M."/>
            <person name="Maselli V."/>
            <person name="Osanai M."/>
            <person name="Park Y."/>
            <person name="Robertson H.M."/>
            <person name="Tu Z."/>
            <person name="Wang J.J."/>
            <person name="Wang S."/>
            <person name="Richards S."/>
            <person name="Song H."/>
            <person name="Zhang L."/>
            <person name="Sodergren E."/>
            <person name="Werner D."/>
            <person name="Stanke M."/>
            <person name="Morgenstern B."/>
            <person name="Solovyev V."/>
            <person name="Kosarev P."/>
            <person name="Brown G."/>
            <person name="Chen H.C."/>
            <person name="Ermolaeva O."/>
            <person name="Hlavina W."/>
            <person name="Kapustin Y."/>
            <person name="Kiryutin B."/>
            <person name="Kitts P."/>
            <person name="Maglott D."/>
            <person name="Pruitt K."/>
            <person name="Sapojnikov V."/>
            <person name="Souvorov A."/>
            <person name="Mackey A.J."/>
            <person name="Waterhouse R.M."/>
            <person name="Wyder S."/>
            <person name="Zdobnov E.M."/>
            <person name="Zdobnov E.M."/>
            <person name="Wyder S."/>
            <person name="Kriventseva E.V."/>
            <person name="Kadowaki T."/>
            <person name="Bork P."/>
            <person name="Aranda M."/>
            <person name="Bao R."/>
            <person name="Beermann A."/>
            <person name="Berns N."/>
            <person name="Bolognesi R."/>
            <person name="Bonneton F."/>
            <person name="Bopp D."/>
            <person name="Brown S.J."/>
            <person name="Bucher G."/>
            <person name="Butts T."/>
            <person name="Chaumot A."/>
            <person name="Denell R.E."/>
            <person name="Ferrier D.E."/>
            <person name="Friedrich M."/>
            <person name="Gordon C.M."/>
            <person name="Jindra M."/>
            <person name="Klingler M."/>
            <person name="Lan Q."/>
            <person name="Lattorff H.M."/>
            <person name="Laudet V."/>
            <person name="von Levetsow C."/>
            <person name="Liu Z."/>
            <person name="Lutz R."/>
            <person name="Lynch J.A."/>
            <person name="da Fonseca R.N."/>
            <person name="Posnien N."/>
            <person name="Reuter R."/>
            <person name="Roth S."/>
            <person name="Savard J."/>
            <person name="Schinko J.B."/>
            <person name="Schmitt C."/>
            <person name="Schoppmeier M."/>
            <person name="Schroder R."/>
            <person name="Shippy T.D."/>
            <person name="Simonnet F."/>
            <person name="Marques-Souza H."/>
            <person name="Tautz D."/>
            <person name="Tomoyasu Y."/>
            <person name="Trauner J."/>
            <person name="Van der Zee M."/>
            <person name="Vervoort M."/>
            <person name="Wittkopp N."/>
            <person name="Wimmer E.A."/>
            <person name="Yang X."/>
            <person name="Jones A.K."/>
            <person name="Sattelle D.B."/>
            <person name="Ebert P.R."/>
            <person name="Nelson D."/>
            <person name="Scott J.G."/>
            <person name="Beeman R.W."/>
            <person name="Muthukrishnan S."/>
            <person name="Kramer K.J."/>
            <person name="Arakane Y."/>
            <person name="Beeman R.W."/>
            <person name="Zhu Q."/>
            <person name="Hogenkamp D."/>
            <person name="Dixit R."/>
            <person name="Oppert B."/>
            <person name="Jiang H."/>
            <person name="Zou Z."/>
            <person name="Marshall J."/>
            <person name="Elpidina E."/>
            <person name="Vinokurov K."/>
            <person name="Oppert C."/>
            <person name="Zou Z."/>
            <person name="Evans J."/>
            <person name="Lu Z."/>
            <person name="Zhao P."/>
            <person name="Sumathipala N."/>
            <person name="Altincicek B."/>
            <person name="Vilcinskas A."/>
            <person name="Williams M."/>
            <person name="Hultmark D."/>
            <person name="Hetru C."/>
            <person name="Jiang H."/>
            <person name="Grimmelikhuijzen C.J."/>
            <person name="Hauser F."/>
            <person name="Cazzamali G."/>
            <person name="Williamson M."/>
            <person name="Park Y."/>
            <person name="Li B."/>
            <person name="Tanaka Y."/>
            <person name="Predel R."/>
            <person name="Neupert S."/>
            <person name="Schachtner J."/>
            <person name="Verleyen P."/>
            <person name="Raible F."/>
            <person name="Bork P."/>
            <person name="Friedrich M."/>
            <person name="Walden K.K."/>
            <person name="Robertson H.M."/>
            <person name="Angeli S."/>
            <person name="Foret S."/>
            <person name="Bucher G."/>
            <person name="Schuetz S."/>
            <person name="Maleszka R."/>
            <person name="Wimmer E.A."/>
            <person name="Beeman R.W."/>
            <person name="Lorenzen M."/>
            <person name="Tomoyasu Y."/>
            <person name="Miller S.C."/>
            <person name="Grossmann D."/>
            <person name="Bucher G."/>
        </authorList>
    </citation>
    <scope>NUCLEOTIDE SEQUENCE [LARGE SCALE GENOMIC DNA]</scope>
    <source>
        <strain evidence="1 2">Georgia GA2</strain>
    </source>
</reference>
<evidence type="ECO:0000313" key="2">
    <source>
        <dbReference type="Proteomes" id="UP000007266"/>
    </source>
</evidence>
<dbReference type="InterPro" id="IPR036397">
    <property type="entry name" value="RNaseH_sf"/>
</dbReference>
<dbReference type="Proteomes" id="UP000007266">
    <property type="component" value="Unassembled WGS sequence"/>
</dbReference>
<proteinExistence type="predicted"/>